<keyword evidence="2" id="KW-1185">Reference proteome</keyword>
<proteinExistence type="predicted"/>
<accession>A0ABX7AMX5</accession>
<name>A0ABX7AMX5_9BACI</name>
<reference evidence="1 2" key="1">
    <citation type="submission" date="2020-01" db="EMBL/GenBank/DDBJ databases">
        <authorList>
            <person name="Liu G."/>
            <person name="Liu B."/>
        </authorList>
    </citation>
    <scope>NUCLEOTIDE SEQUENCE [LARGE SCALE GENOMIC DNA]</scope>
    <source>
        <strain evidence="1 2">FJAT-51161</strain>
    </source>
</reference>
<gene>
    <name evidence="1" type="ORF">FJQ98_18510</name>
</gene>
<dbReference type="RefSeq" id="WP_053596546.1">
    <property type="nucleotide sequence ID" value="NZ_CP067341.1"/>
</dbReference>
<evidence type="ECO:0000313" key="1">
    <source>
        <dbReference type="EMBL" id="QQP11199.1"/>
    </source>
</evidence>
<dbReference type="EMBL" id="CP067341">
    <property type="protein sequence ID" value="QQP11199.1"/>
    <property type="molecule type" value="Genomic_DNA"/>
</dbReference>
<dbReference type="Proteomes" id="UP000596049">
    <property type="component" value="Chromosome"/>
</dbReference>
<protein>
    <submittedName>
        <fullName evidence="1">Uncharacterized protein</fullName>
    </submittedName>
</protein>
<evidence type="ECO:0000313" key="2">
    <source>
        <dbReference type="Proteomes" id="UP000596049"/>
    </source>
</evidence>
<sequence>MGLVLYFKGTRYVNNTKGLADDIGSKLGGTVSNAKGKGYKVEIPNGNKSITVRVMEAGSGGRNEPYYRVSIDGKGSLTLDGKISNDRSLTHIDITDDALKQIDIMIKAYKGK</sequence>
<organism evidence="1 2">
    <name type="scientific">Lysinibacillus agricola</name>
    <dbReference type="NCBI Taxonomy" id="2590012"/>
    <lineage>
        <taxon>Bacteria</taxon>
        <taxon>Bacillati</taxon>
        <taxon>Bacillota</taxon>
        <taxon>Bacilli</taxon>
        <taxon>Bacillales</taxon>
        <taxon>Bacillaceae</taxon>
        <taxon>Lysinibacillus</taxon>
    </lineage>
</organism>